<keyword evidence="2" id="KW-0378">Hydrolase</keyword>
<dbReference type="PANTHER" id="PTHR43283:SF3">
    <property type="entry name" value="BETA-LACTAMASE FAMILY PROTEIN (AFU_ORTHOLOGUE AFUA_5G07500)"/>
    <property type="match status" value="1"/>
</dbReference>
<comment type="caution">
    <text evidence="2">The sequence shown here is derived from an EMBL/GenBank/DDBJ whole genome shotgun (WGS) entry which is preliminary data.</text>
</comment>
<evidence type="ECO:0000259" key="1">
    <source>
        <dbReference type="Pfam" id="PF00144"/>
    </source>
</evidence>
<dbReference type="EMBL" id="JAVRHO010000038">
    <property type="protein sequence ID" value="MDT0648333.1"/>
    <property type="molecule type" value="Genomic_DNA"/>
</dbReference>
<gene>
    <name evidence="2" type="ORF">RM545_16700</name>
</gene>
<dbReference type="PANTHER" id="PTHR43283">
    <property type="entry name" value="BETA-LACTAMASE-RELATED"/>
    <property type="match status" value="1"/>
</dbReference>
<dbReference type="Gene3D" id="3.40.710.10">
    <property type="entry name" value="DD-peptidase/beta-lactamase superfamily"/>
    <property type="match status" value="1"/>
</dbReference>
<name>A0ABU3CPN8_9FLAO</name>
<dbReference type="EC" id="3.1.1.103" evidence="2"/>
<dbReference type="InterPro" id="IPR001466">
    <property type="entry name" value="Beta-lactam-related"/>
</dbReference>
<organism evidence="2 3">
    <name type="scientific">Autumnicola lenta</name>
    <dbReference type="NCBI Taxonomy" id="3075593"/>
    <lineage>
        <taxon>Bacteria</taxon>
        <taxon>Pseudomonadati</taxon>
        <taxon>Bacteroidota</taxon>
        <taxon>Flavobacteriia</taxon>
        <taxon>Flavobacteriales</taxon>
        <taxon>Flavobacteriaceae</taxon>
        <taxon>Autumnicola</taxon>
    </lineage>
</organism>
<reference evidence="2 3" key="1">
    <citation type="submission" date="2023-09" db="EMBL/GenBank/DDBJ databases">
        <authorList>
            <person name="Rey-Velasco X."/>
        </authorList>
    </citation>
    <scope>NUCLEOTIDE SEQUENCE [LARGE SCALE GENOMIC DNA]</scope>
    <source>
        <strain evidence="2 3">F260</strain>
    </source>
</reference>
<evidence type="ECO:0000313" key="3">
    <source>
        <dbReference type="Proteomes" id="UP001245285"/>
    </source>
</evidence>
<dbReference type="GO" id="GO:0016787">
    <property type="term" value="F:hydrolase activity"/>
    <property type="evidence" value="ECO:0007669"/>
    <property type="project" value="UniProtKB-KW"/>
</dbReference>
<dbReference type="InterPro" id="IPR050789">
    <property type="entry name" value="Diverse_Enzym_Activities"/>
</dbReference>
<feature type="domain" description="Beta-lactamase-related" evidence="1">
    <location>
        <begin position="58"/>
        <end position="422"/>
    </location>
</feature>
<sequence>MLSPNFIKLKQGLTGILFFACTVAFQAQTTSSQHSEPLSEAAPESVGMSSERLEKISEMIQSSIDENQIPGAVALIAKDGKIVYHKAFGKANAEGKELTKDAVFRIASQTKAITSTAVMILWEEGKFQLDDPVSKYIPEFENPQVLESFNEADSSYTTKPADKEITIRHLLTHTSGLGYGMIDSDPRIRKIYQKAGVTELFTTENVKIGEVIKKLGKLPLHHNPGEKFTYSMGLDVLGSFVEVVSGQSFSDYLEEHIFDPLEMEDTHFYQPEGNRERLVSVQVKEGGQWKNLEPTFYDPDYPVKGAQTFYSGGAGLSSTAEDYATFLQMYLNKGELNGTRLLSRTTVNSILGNQTEDLFGGKDKYYGRAFGVVTPEGQDMGGIGSTGTFDWGGYFNTQYFADPEEDVIGIIMKQTSGGTGDQTGWKFRQMVMATIDD</sequence>
<dbReference type="InterPro" id="IPR012338">
    <property type="entry name" value="Beta-lactam/transpept-like"/>
</dbReference>
<accession>A0ABU3CPN8</accession>
<evidence type="ECO:0000313" key="2">
    <source>
        <dbReference type="EMBL" id="MDT0648333.1"/>
    </source>
</evidence>
<dbReference type="Pfam" id="PF00144">
    <property type="entry name" value="Beta-lactamase"/>
    <property type="match status" value="1"/>
</dbReference>
<dbReference type="RefSeq" id="WP_311496425.1">
    <property type="nucleotide sequence ID" value="NZ_JAVRHO010000038.1"/>
</dbReference>
<dbReference type="SUPFAM" id="SSF56601">
    <property type="entry name" value="beta-lactamase/transpeptidase-like"/>
    <property type="match status" value="1"/>
</dbReference>
<dbReference type="Proteomes" id="UP001245285">
    <property type="component" value="Unassembled WGS sequence"/>
</dbReference>
<proteinExistence type="predicted"/>
<keyword evidence="3" id="KW-1185">Reference proteome</keyword>
<protein>
    <submittedName>
        <fullName evidence="2">Serine hydrolase domain-containing protein</fullName>
        <ecNumber evidence="2">3.1.1.103</ecNumber>
    </submittedName>
</protein>